<evidence type="ECO:0000256" key="1">
    <source>
        <dbReference type="SAM" id="MobiDB-lite"/>
    </source>
</evidence>
<feature type="transmembrane region" description="Helical" evidence="2">
    <location>
        <begin position="612"/>
        <end position="632"/>
    </location>
</feature>
<feature type="transmembrane region" description="Helical" evidence="2">
    <location>
        <begin position="644"/>
        <end position="663"/>
    </location>
</feature>
<feature type="compositionally biased region" description="Basic and acidic residues" evidence="1">
    <location>
        <begin position="203"/>
        <end position="219"/>
    </location>
</feature>
<keyword evidence="2" id="KW-0472">Membrane</keyword>
<feature type="region of interest" description="Disordered" evidence="1">
    <location>
        <begin position="372"/>
        <end position="392"/>
    </location>
</feature>
<evidence type="ECO:0000256" key="2">
    <source>
        <dbReference type="SAM" id="Phobius"/>
    </source>
</evidence>
<keyword evidence="2" id="KW-1133">Transmembrane helix</keyword>
<name>A0A1Q9EYA5_SYMMI</name>
<dbReference type="AlphaFoldDB" id="A0A1Q9EYA5"/>
<comment type="caution">
    <text evidence="3">The sequence shown here is derived from an EMBL/GenBank/DDBJ whole genome shotgun (WGS) entry which is preliminary data.</text>
</comment>
<dbReference type="EMBL" id="LSRX01000044">
    <property type="protein sequence ID" value="OLQ12399.1"/>
    <property type="molecule type" value="Genomic_DNA"/>
</dbReference>
<feature type="region of interest" description="Disordered" evidence="1">
    <location>
        <begin position="143"/>
        <end position="268"/>
    </location>
</feature>
<dbReference type="OrthoDB" id="415041at2759"/>
<protein>
    <submittedName>
        <fullName evidence="3">Uncharacterized protein</fullName>
    </submittedName>
</protein>
<dbReference type="Proteomes" id="UP000186817">
    <property type="component" value="Unassembled WGS sequence"/>
</dbReference>
<keyword evidence="2" id="KW-0812">Transmembrane</keyword>
<organism evidence="3 4">
    <name type="scientific">Symbiodinium microadriaticum</name>
    <name type="common">Dinoflagellate</name>
    <name type="synonym">Zooxanthella microadriatica</name>
    <dbReference type="NCBI Taxonomy" id="2951"/>
    <lineage>
        <taxon>Eukaryota</taxon>
        <taxon>Sar</taxon>
        <taxon>Alveolata</taxon>
        <taxon>Dinophyceae</taxon>
        <taxon>Suessiales</taxon>
        <taxon>Symbiodiniaceae</taxon>
        <taxon>Symbiodinium</taxon>
    </lineage>
</organism>
<sequence>MAGPNTLDSVCTVVPTLFRTGWGFRAMEEDTLEQHPLGALGASITSSIDMMHAPARLTTSTSTLEWEMQRSEMKKEITPSINAFLTEIRNKLHQLANLESRILPTESFMQSVTGSLASQTTALDSLCYAVEQLRAETELARRYSRVSVNKRTSRASQNVPPSPPNRSPNLASMLQMPGRVPAAPDDNAPSLLNGSSSSYSRQSIEKVSMERNSADREVPELVVASGSNPPPKSSKQRPSDALVPTGKKKPQSRTPSLQSADYKPSGPAYGMMDELEAFTAQQLMHRRGKASEAEASRSVDVGIDFRDEDAIAQKPAAGESGPDSNEARIFGKPRAVTLKGAKDKEGMLKNCRRMSLDELRENYDAVMARLSADGSPKAARSRTNQTEPSQMRELRDNWSISTALPCISWVLLGLFGIMDFGESCCWRLFSRWAHGVFPVILVSMLVYASTLGVVEAIDTEASCFYFAGAILATISLRRCGLQSLLNGSEESLDEYAFKAGFLKDWRRLSKRRLVEMLFLLAPMIVCRGIVGILANRGAWSSMDVLALLSFAFMEIQFTLVAYVLLHICCGLELAIDSFGFRFFKEMDLEQAIDEWNMLQATLRQVSGRLSGAILLLGMSCLGPLVLLAERVLRNPDFLQANIDSAFWIAWLYPPVLQFLYTLARAASVTGRACRVAPLVNSWKFESESPVEGEDEVESGMDPGRQYVVQYIIQSEAGFYMKGVRIAASDVQKMCYYLLAFTFGLASRFF</sequence>
<reference evidence="3 4" key="1">
    <citation type="submission" date="2016-02" db="EMBL/GenBank/DDBJ databases">
        <title>Genome analysis of coral dinoflagellate symbionts highlights evolutionary adaptations to a symbiotic lifestyle.</title>
        <authorList>
            <person name="Aranda M."/>
            <person name="Li Y."/>
            <person name="Liew Y.J."/>
            <person name="Baumgarten S."/>
            <person name="Simakov O."/>
            <person name="Wilson M."/>
            <person name="Piel J."/>
            <person name="Ashoor H."/>
            <person name="Bougouffa S."/>
            <person name="Bajic V.B."/>
            <person name="Ryu T."/>
            <person name="Ravasi T."/>
            <person name="Bayer T."/>
            <person name="Micklem G."/>
            <person name="Kim H."/>
            <person name="Bhak J."/>
            <person name="Lajeunesse T.C."/>
            <person name="Voolstra C.R."/>
        </authorList>
    </citation>
    <scope>NUCLEOTIDE SEQUENCE [LARGE SCALE GENOMIC DNA]</scope>
    <source>
        <strain evidence="3 4">CCMP2467</strain>
    </source>
</reference>
<feature type="transmembrane region" description="Helical" evidence="2">
    <location>
        <begin position="398"/>
        <end position="420"/>
    </location>
</feature>
<keyword evidence="4" id="KW-1185">Reference proteome</keyword>
<feature type="transmembrane region" description="Helical" evidence="2">
    <location>
        <begin position="555"/>
        <end position="575"/>
    </location>
</feature>
<feature type="compositionally biased region" description="Low complexity" evidence="1">
    <location>
        <begin position="190"/>
        <end position="202"/>
    </location>
</feature>
<evidence type="ECO:0000313" key="4">
    <source>
        <dbReference type="Proteomes" id="UP000186817"/>
    </source>
</evidence>
<feature type="region of interest" description="Disordered" evidence="1">
    <location>
        <begin position="313"/>
        <end position="332"/>
    </location>
</feature>
<gene>
    <name evidence="3" type="ORF">AK812_SmicGene3693</name>
</gene>
<proteinExistence type="predicted"/>
<feature type="transmembrane region" description="Helical" evidence="2">
    <location>
        <begin position="432"/>
        <end position="453"/>
    </location>
</feature>
<evidence type="ECO:0000313" key="3">
    <source>
        <dbReference type="EMBL" id="OLQ12399.1"/>
    </source>
</evidence>
<accession>A0A1Q9EYA5</accession>
<feature type="transmembrane region" description="Helical" evidence="2">
    <location>
        <begin position="513"/>
        <end position="535"/>
    </location>
</feature>